<dbReference type="EMBL" id="KZ303506">
    <property type="protein sequence ID" value="PIA15515.1"/>
    <property type="molecule type" value="Genomic_DNA"/>
</dbReference>
<feature type="region of interest" description="Disordered" evidence="1">
    <location>
        <begin position="161"/>
        <end position="232"/>
    </location>
</feature>
<reference evidence="2 3" key="1">
    <citation type="journal article" date="2015" name="Genome Biol. Evol.">
        <title>Phylogenomic analyses indicate that early fungi evolved digesting cell walls of algal ancestors of land plants.</title>
        <authorList>
            <person name="Chang Y."/>
            <person name="Wang S."/>
            <person name="Sekimoto S."/>
            <person name="Aerts A.L."/>
            <person name="Choi C."/>
            <person name="Clum A."/>
            <person name="LaButti K.M."/>
            <person name="Lindquist E.A."/>
            <person name="Yee Ngan C."/>
            <person name="Ohm R.A."/>
            <person name="Salamov A.A."/>
            <person name="Grigoriev I.V."/>
            <person name="Spatafora J.W."/>
            <person name="Berbee M.L."/>
        </authorList>
    </citation>
    <scope>NUCLEOTIDE SEQUENCE [LARGE SCALE GENOMIC DNA]</scope>
    <source>
        <strain evidence="2 3">NRRL 1564</strain>
    </source>
</reference>
<dbReference type="Proteomes" id="UP000242474">
    <property type="component" value="Unassembled WGS sequence"/>
</dbReference>
<sequence>MPRVAGVRASASVPVGCGAPRATENLRNRKDLPPLMLATPARRRGLSGQGSTLSNSAATAPSALRTAGGSALLSSRTAIARVHPPSASVSTSALALGRRRGASAGAQLATSPPSSSQLFYAKQTSAVATSTPYGASAGRDAGSRPRHSLSSVVVERDPFDFGPRRAQASAPRPLPAVVSRDGADRRPDVRQVFSSRQSLPQTAYATPTAASRRISAQPTLAQPQNIPPQRSAVRQRIGAKIMEFRSRIFSP</sequence>
<feature type="region of interest" description="Disordered" evidence="1">
    <location>
        <begin position="1"/>
        <end position="36"/>
    </location>
</feature>
<name>A0A2G5B923_COERN</name>
<keyword evidence="3" id="KW-1185">Reference proteome</keyword>
<feature type="compositionally biased region" description="Polar residues" evidence="1">
    <location>
        <begin position="192"/>
        <end position="228"/>
    </location>
</feature>
<proteinExistence type="predicted"/>
<gene>
    <name evidence="2" type="ORF">COEREDRAFT_81861</name>
</gene>
<evidence type="ECO:0000313" key="2">
    <source>
        <dbReference type="EMBL" id="PIA15515.1"/>
    </source>
</evidence>
<evidence type="ECO:0000256" key="1">
    <source>
        <dbReference type="SAM" id="MobiDB-lite"/>
    </source>
</evidence>
<accession>A0A2G5B923</accession>
<dbReference type="OrthoDB" id="5598095at2759"/>
<evidence type="ECO:0000313" key="3">
    <source>
        <dbReference type="Proteomes" id="UP000242474"/>
    </source>
</evidence>
<protein>
    <submittedName>
        <fullName evidence="2">Uncharacterized protein</fullName>
    </submittedName>
</protein>
<dbReference type="AlphaFoldDB" id="A0A2G5B923"/>
<organism evidence="2 3">
    <name type="scientific">Coemansia reversa (strain ATCC 12441 / NRRL 1564)</name>
    <dbReference type="NCBI Taxonomy" id="763665"/>
    <lineage>
        <taxon>Eukaryota</taxon>
        <taxon>Fungi</taxon>
        <taxon>Fungi incertae sedis</taxon>
        <taxon>Zoopagomycota</taxon>
        <taxon>Kickxellomycotina</taxon>
        <taxon>Kickxellomycetes</taxon>
        <taxon>Kickxellales</taxon>
        <taxon>Kickxellaceae</taxon>
        <taxon>Coemansia</taxon>
    </lineage>
</organism>